<dbReference type="PANTHER" id="PTHR46250">
    <property type="entry name" value="MYB/SANT-LIKE DNA-BINDING DOMAIN PROTEIN-RELATED"/>
    <property type="match status" value="1"/>
</dbReference>
<proteinExistence type="predicted"/>
<gene>
    <name evidence="1" type="ORF">CK203_045922</name>
</gene>
<dbReference type="AlphaFoldDB" id="A0A438I4X3"/>
<protein>
    <submittedName>
        <fullName evidence="1">Uncharacterized protein</fullName>
    </submittedName>
</protein>
<organism evidence="1 2">
    <name type="scientific">Vitis vinifera</name>
    <name type="common">Grape</name>
    <dbReference type="NCBI Taxonomy" id="29760"/>
    <lineage>
        <taxon>Eukaryota</taxon>
        <taxon>Viridiplantae</taxon>
        <taxon>Streptophyta</taxon>
        <taxon>Embryophyta</taxon>
        <taxon>Tracheophyta</taxon>
        <taxon>Spermatophyta</taxon>
        <taxon>Magnoliopsida</taxon>
        <taxon>eudicotyledons</taxon>
        <taxon>Gunneridae</taxon>
        <taxon>Pentapetalae</taxon>
        <taxon>rosids</taxon>
        <taxon>Vitales</taxon>
        <taxon>Vitaceae</taxon>
        <taxon>Viteae</taxon>
        <taxon>Vitis</taxon>
    </lineage>
</organism>
<dbReference type="PANTHER" id="PTHR46250:SF15">
    <property type="entry name" value="OS01G0523800 PROTEIN"/>
    <property type="match status" value="1"/>
</dbReference>
<evidence type="ECO:0000313" key="1">
    <source>
        <dbReference type="EMBL" id="RVW91756.1"/>
    </source>
</evidence>
<dbReference type="Proteomes" id="UP000288805">
    <property type="component" value="Unassembled WGS sequence"/>
</dbReference>
<sequence length="164" mass="19214">MDSTLSGQVRDGERSKRVCTHSEDERLVESLTEIMVLRKIKCDNGFKPRTFLQVEKLLEEKLLNSGLKASPYMESHVKTLKRQFNVIIDMLTHVASFYGTMKRKQFYVIKIYSKVGSRETSRLSRLDLLKLSQIIKNHLMKVKLLFNLDEDLKVEWVKQLLQSH</sequence>
<comment type="caution">
    <text evidence="1">The sequence shown here is derived from an EMBL/GenBank/DDBJ whole genome shotgun (WGS) entry which is preliminary data.</text>
</comment>
<reference evidence="1 2" key="1">
    <citation type="journal article" date="2018" name="PLoS Genet.">
        <title>Population sequencing reveals clonal diversity and ancestral inbreeding in the grapevine cultivar Chardonnay.</title>
        <authorList>
            <person name="Roach M.J."/>
            <person name="Johnson D.L."/>
            <person name="Bohlmann J."/>
            <person name="van Vuuren H.J."/>
            <person name="Jones S.J."/>
            <person name="Pretorius I.S."/>
            <person name="Schmidt S.A."/>
            <person name="Borneman A.R."/>
        </authorList>
    </citation>
    <scope>NUCLEOTIDE SEQUENCE [LARGE SCALE GENOMIC DNA]</scope>
    <source>
        <strain evidence="2">cv. Chardonnay</strain>
        <tissue evidence="1">Leaf</tissue>
    </source>
</reference>
<accession>A0A438I4X3</accession>
<dbReference type="EMBL" id="QGNW01000142">
    <property type="protein sequence ID" value="RVW91756.1"/>
    <property type="molecule type" value="Genomic_DNA"/>
</dbReference>
<name>A0A438I4X3_VITVI</name>
<evidence type="ECO:0000313" key="2">
    <source>
        <dbReference type="Proteomes" id="UP000288805"/>
    </source>
</evidence>